<dbReference type="OrthoDB" id="4526781at2759"/>
<reference evidence="4" key="1">
    <citation type="submission" date="2012-06" db="EMBL/GenBank/DDBJ databases">
        <title>The genome sequence of Coniosporium apollinis CBS 100218.</title>
        <authorList>
            <consortium name="The Broad Institute Genome Sequencing Platform"/>
            <person name="Cuomo C."/>
            <person name="Gorbushina A."/>
            <person name="Noack S."/>
            <person name="Walker B."/>
            <person name="Young S.K."/>
            <person name="Zeng Q."/>
            <person name="Gargeya S."/>
            <person name="Fitzgerald M."/>
            <person name="Haas B."/>
            <person name="Abouelleil A."/>
            <person name="Alvarado L."/>
            <person name="Arachchi H.M."/>
            <person name="Berlin A.M."/>
            <person name="Chapman S.B."/>
            <person name="Goldberg J."/>
            <person name="Griggs A."/>
            <person name="Gujja S."/>
            <person name="Hansen M."/>
            <person name="Howarth C."/>
            <person name="Imamovic A."/>
            <person name="Larimer J."/>
            <person name="McCowan C."/>
            <person name="Montmayeur A."/>
            <person name="Murphy C."/>
            <person name="Neiman D."/>
            <person name="Pearson M."/>
            <person name="Priest M."/>
            <person name="Roberts A."/>
            <person name="Saif S."/>
            <person name="Shea T."/>
            <person name="Sisk P."/>
            <person name="Sykes S."/>
            <person name="Wortman J."/>
            <person name="Nusbaum C."/>
            <person name="Birren B."/>
        </authorList>
    </citation>
    <scope>NUCLEOTIDE SEQUENCE [LARGE SCALE GENOMIC DNA]</scope>
    <source>
        <strain evidence="4">CBS 100218</strain>
    </source>
</reference>
<feature type="compositionally biased region" description="Basic residues" evidence="1">
    <location>
        <begin position="348"/>
        <end position="357"/>
    </location>
</feature>
<evidence type="ECO:0000313" key="3">
    <source>
        <dbReference type="EMBL" id="EON69198.1"/>
    </source>
</evidence>
<evidence type="ECO:0000256" key="1">
    <source>
        <dbReference type="SAM" id="MobiDB-lite"/>
    </source>
</evidence>
<feature type="domain" description="DNA2/NAM7 helicase-like C-terminal" evidence="2">
    <location>
        <begin position="21"/>
        <end position="153"/>
    </location>
</feature>
<dbReference type="Proteomes" id="UP000016924">
    <property type="component" value="Unassembled WGS sequence"/>
</dbReference>
<dbReference type="EMBL" id="JH767608">
    <property type="protein sequence ID" value="EON69198.1"/>
    <property type="molecule type" value="Genomic_DNA"/>
</dbReference>
<feature type="region of interest" description="Disordered" evidence="1">
    <location>
        <begin position="223"/>
        <end position="357"/>
    </location>
</feature>
<organism evidence="3 4">
    <name type="scientific">Coniosporium apollinis (strain CBS 100218)</name>
    <name type="common">Rock-inhabiting black yeast</name>
    <dbReference type="NCBI Taxonomy" id="1168221"/>
    <lineage>
        <taxon>Eukaryota</taxon>
        <taxon>Fungi</taxon>
        <taxon>Dikarya</taxon>
        <taxon>Ascomycota</taxon>
        <taxon>Pezizomycotina</taxon>
        <taxon>Dothideomycetes</taxon>
        <taxon>Dothideomycetes incertae sedis</taxon>
        <taxon>Coniosporium</taxon>
    </lineage>
</organism>
<evidence type="ECO:0000313" key="4">
    <source>
        <dbReference type="Proteomes" id="UP000016924"/>
    </source>
</evidence>
<protein>
    <recommendedName>
        <fullName evidence="2">DNA2/NAM7 helicase-like C-terminal domain-containing protein</fullName>
    </recommendedName>
</protein>
<evidence type="ECO:0000259" key="2">
    <source>
        <dbReference type="Pfam" id="PF13087"/>
    </source>
</evidence>
<dbReference type="RefSeq" id="XP_007784515.1">
    <property type="nucleotide sequence ID" value="XM_007786325.1"/>
</dbReference>
<dbReference type="Gene3D" id="3.40.50.300">
    <property type="entry name" value="P-loop containing nucleotide triphosphate hydrolases"/>
    <property type="match status" value="1"/>
</dbReference>
<dbReference type="AlphaFoldDB" id="R7Z522"/>
<dbReference type="Pfam" id="PF13087">
    <property type="entry name" value="AAA_12"/>
    <property type="match status" value="1"/>
</dbReference>
<proteinExistence type="predicted"/>
<dbReference type="HOGENOM" id="CLU_658915_0_0_1"/>
<feature type="compositionally biased region" description="Basic and acidic residues" evidence="1">
    <location>
        <begin position="258"/>
        <end position="273"/>
    </location>
</feature>
<dbReference type="STRING" id="1168221.R7Z522"/>
<accession>R7Z522</accession>
<sequence>MALDLSKTFGSDAVAKPYGDTTSKWNPAERDLIIMLTMLILAYKPKGENTQQLTAKDIVIITPYAGQRSAIIEGLQAASTQDPAVRAIGGLPTLPEVEVALPASMRGREAPIVLLSLVSNDHEDPSNIGLIYDLEQLKAEMGVAQKFLFMVGNFAPWCQDRLNNAPWLNRNPRNKHFSNLLYNLYKRQDIIALPDFKLGFLQEDSIKPTRLFFQTVRPSYDYEADPVQNRAPKQPPRKQKFDRRLTAGSEQPAAKKPNLGDDKAESGERRAELGEVQASSGEGQADSGEEQVDNGEGPRAGPSDSGEDQAKAGEGQAHAEEDQQTHVEVQSAPAEAQLHLGSEGRSGSHGKKGKKASVRMVEAMAELMRAVAEMVEKPVAEIMAEVTEKVTMEAAEVVAAEVKDEVAAVTEERAVGS</sequence>
<dbReference type="GeneID" id="19905868"/>
<name>R7Z522_CONA1</name>
<dbReference type="InterPro" id="IPR027417">
    <property type="entry name" value="P-loop_NTPase"/>
</dbReference>
<gene>
    <name evidence="3" type="ORF">W97_08557</name>
</gene>
<dbReference type="InterPro" id="IPR041679">
    <property type="entry name" value="DNA2/NAM7-like_C"/>
</dbReference>
<keyword evidence="4" id="KW-1185">Reference proteome</keyword>